<organism evidence="1 2">
    <name type="scientific">Dufourea novaeangliae</name>
    <name type="common">Sweat bee</name>
    <dbReference type="NCBI Taxonomy" id="178035"/>
    <lineage>
        <taxon>Eukaryota</taxon>
        <taxon>Metazoa</taxon>
        <taxon>Ecdysozoa</taxon>
        <taxon>Arthropoda</taxon>
        <taxon>Hexapoda</taxon>
        <taxon>Insecta</taxon>
        <taxon>Pterygota</taxon>
        <taxon>Neoptera</taxon>
        <taxon>Endopterygota</taxon>
        <taxon>Hymenoptera</taxon>
        <taxon>Apocrita</taxon>
        <taxon>Aculeata</taxon>
        <taxon>Apoidea</taxon>
        <taxon>Anthophila</taxon>
        <taxon>Halictidae</taxon>
        <taxon>Rophitinae</taxon>
        <taxon>Dufourea</taxon>
    </lineage>
</organism>
<sequence length="112" mass="12083">MAPFAAVHGVYRVAGGLDVFVYIQGGVRGVCTRAAQRSPRVISFITAARMLPALGSDDSLLSLISNPSVCVCACPQLAFIIPPLRSSPVEIDDDRENVYFLCSLSEVPEDRR</sequence>
<dbReference type="AlphaFoldDB" id="A0A154P9K4"/>
<dbReference type="Proteomes" id="UP000076502">
    <property type="component" value="Unassembled WGS sequence"/>
</dbReference>
<proteinExistence type="predicted"/>
<keyword evidence="2" id="KW-1185">Reference proteome</keyword>
<evidence type="ECO:0000313" key="2">
    <source>
        <dbReference type="Proteomes" id="UP000076502"/>
    </source>
</evidence>
<name>A0A154P9K4_DUFNO</name>
<dbReference type="EMBL" id="KQ434849">
    <property type="protein sequence ID" value="KZC08513.1"/>
    <property type="molecule type" value="Genomic_DNA"/>
</dbReference>
<accession>A0A154P9K4</accession>
<protein>
    <submittedName>
        <fullName evidence="1">Uncharacterized protein</fullName>
    </submittedName>
</protein>
<gene>
    <name evidence="1" type="ORF">WN55_10831</name>
</gene>
<reference evidence="1 2" key="1">
    <citation type="submission" date="2015-07" db="EMBL/GenBank/DDBJ databases">
        <title>The genome of Dufourea novaeangliae.</title>
        <authorList>
            <person name="Pan H."/>
            <person name="Kapheim K."/>
        </authorList>
    </citation>
    <scope>NUCLEOTIDE SEQUENCE [LARGE SCALE GENOMIC DNA]</scope>
    <source>
        <strain evidence="1">0120121106</strain>
        <tissue evidence="1">Whole body</tissue>
    </source>
</reference>
<evidence type="ECO:0000313" key="1">
    <source>
        <dbReference type="EMBL" id="KZC08513.1"/>
    </source>
</evidence>